<evidence type="ECO:0000313" key="2">
    <source>
        <dbReference type="Proteomes" id="UP000800200"/>
    </source>
</evidence>
<dbReference type="Proteomes" id="UP000800200">
    <property type="component" value="Unassembled WGS sequence"/>
</dbReference>
<accession>A0A6A6ERM3</accession>
<protein>
    <submittedName>
        <fullName evidence="1">Uncharacterized protein</fullName>
    </submittedName>
</protein>
<sequence length="89" mass="10865">FPQSCVKTQCIFCFYNPNEPYEVRLRHYRTIYNTRDHVELHLNLYKPDDRICCPDLECQKTGMVLCGRSRFMNHAAREHYYDIFRRRDG</sequence>
<keyword evidence="2" id="KW-1185">Reference proteome</keyword>
<reference evidence="1" key="1">
    <citation type="journal article" date="2020" name="Stud. Mycol.">
        <title>101 Dothideomycetes genomes: a test case for predicting lifestyles and emergence of pathogens.</title>
        <authorList>
            <person name="Haridas S."/>
            <person name="Albert R."/>
            <person name="Binder M."/>
            <person name="Bloem J."/>
            <person name="Labutti K."/>
            <person name="Salamov A."/>
            <person name="Andreopoulos B."/>
            <person name="Baker S."/>
            <person name="Barry K."/>
            <person name="Bills G."/>
            <person name="Bluhm B."/>
            <person name="Cannon C."/>
            <person name="Castanera R."/>
            <person name="Culley D."/>
            <person name="Daum C."/>
            <person name="Ezra D."/>
            <person name="Gonzalez J."/>
            <person name="Henrissat B."/>
            <person name="Kuo A."/>
            <person name="Liang C."/>
            <person name="Lipzen A."/>
            <person name="Lutzoni F."/>
            <person name="Magnuson J."/>
            <person name="Mondo S."/>
            <person name="Nolan M."/>
            <person name="Ohm R."/>
            <person name="Pangilinan J."/>
            <person name="Park H.-J."/>
            <person name="Ramirez L."/>
            <person name="Alfaro M."/>
            <person name="Sun H."/>
            <person name="Tritt A."/>
            <person name="Yoshinaga Y."/>
            <person name="Zwiers L.-H."/>
            <person name="Turgeon B."/>
            <person name="Goodwin S."/>
            <person name="Spatafora J."/>
            <person name="Crous P."/>
            <person name="Grigoriev I."/>
        </authorList>
    </citation>
    <scope>NUCLEOTIDE SEQUENCE</scope>
    <source>
        <strain evidence="1">CBS 207.26</strain>
    </source>
</reference>
<dbReference type="OrthoDB" id="10488930at2759"/>
<gene>
    <name evidence="1" type="ORF">K469DRAFT_548476</name>
</gene>
<dbReference type="EMBL" id="ML994612">
    <property type="protein sequence ID" value="KAF2194224.1"/>
    <property type="molecule type" value="Genomic_DNA"/>
</dbReference>
<proteinExistence type="predicted"/>
<feature type="non-terminal residue" evidence="1">
    <location>
        <position position="1"/>
    </location>
</feature>
<organism evidence="1 2">
    <name type="scientific">Zopfia rhizophila CBS 207.26</name>
    <dbReference type="NCBI Taxonomy" id="1314779"/>
    <lineage>
        <taxon>Eukaryota</taxon>
        <taxon>Fungi</taxon>
        <taxon>Dikarya</taxon>
        <taxon>Ascomycota</taxon>
        <taxon>Pezizomycotina</taxon>
        <taxon>Dothideomycetes</taxon>
        <taxon>Dothideomycetes incertae sedis</taxon>
        <taxon>Zopfiaceae</taxon>
        <taxon>Zopfia</taxon>
    </lineage>
</organism>
<dbReference type="AlphaFoldDB" id="A0A6A6ERM3"/>
<name>A0A6A6ERM3_9PEZI</name>
<evidence type="ECO:0000313" key="1">
    <source>
        <dbReference type="EMBL" id="KAF2194224.1"/>
    </source>
</evidence>